<gene>
    <name evidence="1" type="ORF">BDY19DRAFT_1089893</name>
</gene>
<sequence>MLWLSRLSKAFNKFFTSRTTQFIWKAAALNVPDLPPRPEELTEIAYSSLLFDTHCHNCYSKNCYNVYWSCRIRLCKKCYGDLAVSSRDYYNSLLPHSSKAVKELLYTYHFSVNELVPPLAKHNNGAITQYRPFLDKFLLAWKELSDSEEKQKKKEFLIEHHNSTTAIMKTVPPLEDWYDRCRSTRADELHDVRQARQDAIMEKLKEDGWQIELDYLEASKDDKKKFFKLPEIRKTQALSPRIWATIKDSVADFMQEIRDKRLHEIYMATLQSRVEELGKVIAAIAPDICKYRLTPPECELCIPEIFAMVDPKKEDFNVEDLRPALRTLMIDYLGKRDGYAQQELMTALRKEFGLSDAIDPFWLAVGSHFRCAQCNRVYGLGMAVRHNCQHSWDYPLNKPEWMSDDYFAVIREYIKKSSYYGNGPQFMWLVENFRATFAHAAATIEDCGFDVKTATVKDLDEDKNLRLLCTNHKTRKGDKIEYAPIMKWRTAAFAKHCCNSYYKPNARPAYKRATEKQVAAVKESEEACAAEAALLKNEEHGDNDYFCVRCPERFETVGHATYHVKEKHGIAEPGKNDWTIFHLDMRLPKCVYLVPQQVRKGQHHTLVNLIKNKHISITIYRWENW</sequence>
<dbReference type="EMBL" id="MU274913">
    <property type="protein sequence ID" value="KAI0088495.1"/>
    <property type="molecule type" value="Genomic_DNA"/>
</dbReference>
<protein>
    <submittedName>
        <fullName evidence="1">Uncharacterized protein</fullName>
    </submittedName>
</protein>
<evidence type="ECO:0000313" key="2">
    <source>
        <dbReference type="Proteomes" id="UP001055072"/>
    </source>
</evidence>
<proteinExistence type="predicted"/>
<comment type="caution">
    <text evidence="1">The sequence shown here is derived from an EMBL/GenBank/DDBJ whole genome shotgun (WGS) entry which is preliminary data.</text>
</comment>
<evidence type="ECO:0000313" key="1">
    <source>
        <dbReference type="EMBL" id="KAI0088495.1"/>
    </source>
</evidence>
<accession>A0ACB8U3C6</accession>
<organism evidence="1 2">
    <name type="scientific">Irpex rosettiformis</name>
    <dbReference type="NCBI Taxonomy" id="378272"/>
    <lineage>
        <taxon>Eukaryota</taxon>
        <taxon>Fungi</taxon>
        <taxon>Dikarya</taxon>
        <taxon>Basidiomycota</taxon>
        <taxon>Agaricomycotina</taxon>
        <taxon>Agaricomycetes</taxon>
        <taxon>Polyporales</taxon>
        <taxon>Irpicaceae</taxon>
        <taxon>Irpex</taxon>
    </lineage>
</organism>
<dbReference type="Proteomes" id="UP001055072">
    <property type="component" value="Unassembled WGS sequence"/>
</dbReference>
<name>A0ACB8U3C6_9APHY</name>
<reference evidence="1" key="1">
    <citation type="journal article" date="2021" name="Environ. Microbiol.">
        <title>Gene family expansions and transcriptome signatures uncover fungal adaptations to wood decay.</title>
        <authorList>
            <person name="Hage H."/>
            <person name="Miyauchi S."/>
            <person name="Viragh M."/>
            <person name="Drula E."/>
            <person name="Min B."/>
            <person name="Chaduli D."/>
            <person name="Navarro D."/>
            <person name="Favel A."/>
            <person name="Norest M."/>
            <person name="Lesage-Meessen L."/>
            <person name="Balint B."/>
            <person name="Merenyi Z."/>
            <person name="de Eugenio L."/>
            <person name="Morin E."/>
            <person name="Martinez A.T."/>
            <person name="Baldrian P."/>
            <person name="Stursova M."/>
            <person name="Martinez M.J."/>
            <person name="Novotny C."/>
            <person name="Magnuson J.K."/>
            <person name="Spatafora J.W."/>
            <person name="Maurice S."/>
            <person name="Pangilinan J."/>
            <person name="Andreopoulos W."/>
            <person name="LaButti K."/>
            <person name="Hundley H."/>
            <person name="Na H."/>
            <person name="Kuo A."/>
            <person name="Barry K."/>
            <person name="Lipzen A."/>
            <person name="Henrissat B."/>
            <person name="Riley R."/>
            <person name="Ahrendt S."/>
            <person name="Nagy L.G."/>
            <person name="Grigoriev I.V."/>
            <person name="Martin F."/>
            <person name="Rosso M.N."/>
        </authorList>
    </citation>
    <scope>NUCLEOTIDE SEQUENCE</scope>
    <source>
        <strain evidence="1">CBS 384.51</strain>
    </source>
</reference>
<keyword evidence="2" id="KW-1185">Reference proteome</keyword>